<feature type="domain" description="AMP-dependent synthetase/ligase" evidence="1">
    <location>
        <begin position="19"/>
        <end position="186"/>
    </location>
</feature>
<gene>
    <name evidence="2" type="ORF">JCM19239_4941</name>
</gene>
<dbReference type="PANTHER" id="PTHR42921">
    <property type="entry name" value="ACETOACETYL-COA SYNTHETASE"/>
    <property type="match status" value="1"/>
</dbReference>
<organism evidence="2 3">
    <name type="scientific">Vibrio variabilis</name>
    <dbReference type="NCBI Taxonomy" id="990271"/>
    <lineage>
        <taxon>Bacteria</taxon>
        <taxon>Pseudomonadati</taxon>
        <taxon>Pseudomonadota</taxon>
        <taxon>Gammaproteobacteria</taxon>
        <taxon>Vibrionales</taxon>
        <taxon>Vibrionaceae</taxon>
        <taxon>Vibrio</taxon>
    </lineage>
</organism>
<dbReference type="Proteomes" id="UP000029223">
    <property type="component" value="Unassembled WGS sequence"/>
</dbReference>
<protein>
    <submittedName>
        <fullName evidence="2">Acetoacetyl-CoA synthetase</fullName>
        <ecNumber evidence="2">6.2.1.16</ecNumber>
    </submittedName>
</protein>
<accession>A0ABQ0JBF5</accession>
<dbReference type="InterPro" id="IPR020845">
    <property type="entry name" value="AMP-binding_CS"/>
</dbReference>
<dbReference type="Gene3D" id="3.40.50.12780">
    <property type="entry name" value="N-terminal domain of ligase-like"/>
    <property type="match status" value="1"/>
</dbReference>
<dbReference type="EC" id="6.2.1.16" evidence="2"/>
<dbReference type="InterPro" id="IPR042099">
    <property type="entry name" value="ANL_N_sf"/>
</dbReference>
<evidence type="ECO:0000259" key="1">
    <source>
        <dbReference type="Pfam" id="PF00501"/>
    </source>
</evidence>
<keyword evidence="2" id="KW-0436">Ligase</keyword>
<keyword evidence="3" id="KW-1185">Reference proteome</keyword>
<dbReference type="PROSITE" id="PS00455">
    <property type="entry name" value="AMP_BINDING"/>
    <property type="match status" value="1"/>
</dbReference>
<evidence type="ECO:0000313" key="2">
    <source>
        <dbReference type="EMBL" id="GAL26086.1"/>
    </source>
</evidence>
<sequence>MELYLYSLQKQPLRFNRVAFNSPLFILYSSGTTGKPKCIVHSVGGITLNHLKEHKLHCDIRSDDRVFYYTTCGWMMWNWHVSALASGATLVIYDGNPVYPSEEVLWDLAERSSVTLFGTAAKYLEAIEKNGFIPNKKFALPHLKTLCSTGSVLYPEQFDYVYQAIKSDLHLASISGGTDICGCFVLVTLSLPSIEENAKLQDLVLMLTCLTPTESLFQKSAANSFVLIAFQINRSAFGMMTVNATTMLIGLTLSSVGVMVTMC</sequence>
<dbReference type="GO" id="GO:0030729">
    <property type="term" value="F:acetoacetate-CoA ligase activity"/>
    <property type="evidence" value="ECO:0007669"/>
    <property type="project" value="UniProtKB-EC"/>
</dbReference>
<evidence type="ECO:0000313" key="3">
    <source>
        <dbReference type="Proteomes" id="UP000029223"/>
    </source>
</evidence>
<dbReference type="PANTHER" id="PTHR42921:SF1">
    <property type="entry name" value="ACETOACETYL-COA SYNTHETASE"/>
    <property type="match status" value="1"/>
</dbReference>
<dbReference type="EMBL" id="BBMS01000015">
    <property type="protein sequence ID" value="GAL26086.1"/>
    <property type="molecule type" value="Genomic_DNA"/>
</dbReference>
<reference evidence="3" key="2">
    <citation type="submission" date="2014-09" db="EMBL/GenBank/DDBJ databases">
        <authorList>
            <consortium name="NBRP consortium"/>
            <person name="Sawabe T."/>
            <person name="Meirelles P."/>
            <person name="Nakanishi M."/>
            <person name="Sayaka M."/>
            <person name="Hattori M."/>
            <person name="Ohkuma M."/>
        </authorList>
    </citation>
    <scope>NUCLEOTIDE SEQUENCE [LARGE SCALE GENOMIC DNA]</scope>
    <source>
        <strain evidence="3">JCM 19239</strain>
    </source>
</reference>
<proteinExistence type="predicted"/>
<reference evidence="3" key="1">
    <citation type="submission" date="2014-09" db="EMBL/GenBank/DDBJ databases">
        <title>Vibrio variabilis JCM 19239. (C206) whole genome shotgun sequence.</title>
        <authorList>
            <person name="Sawabe T."/>
            <person name="Meirelles P."/>
            <person name="Nakanishi M."/>
            <person name="Sayaka M."/>
            <person name="Hattori M."/>
            <person name="Ohkuma M."/>
        </authorList>
    </citation>
    <scope>NUCLEOTIDE SEQUENCE [LARGE SCALE GENOMIC DNA]</scope>
    <source>
        <strain evidence="3">JCM 19239</strain>
    </source>
</reference>
<dbReference type="InterPro" id="IPR000873">
    <property type="entry name" value="AMP-dep_synth/lig_dom"/>
</dbReference>
<comment type="caution">
    <text evidence="2">The sequence shown here is derived from an EMBL/GenBank/DDBJ whole genome shotgun (WGS) entry which is preliminary data.</text>
</comment>
<dbReference type="Pfam" id="PF00501">
    <property type="entry name" value="AMP-binding"/>
    <property type="match status" value="1"/>
</dbReference>
<dbReference type="SUPFAM" id="SSF56801">
    <property type="entry name" value="Acetyl-CoA synthetase-like"/>
    <property type="match status" value="1"/>
</dbReference>
<name>A0ABQ0JBF5_9VIBR</name>